<protein>
    <submittedName>
        <fullName evidence="1">Uncharacterized protein</fullName>
    </submittedName>
</protein>
<gene>
    <name evidence="1" type="ORF">EVAR_8694_1</name>
</gene>
<comment type="caution">
    <text evidence="1">The sequence shown here is derived from an EMBL/GenBank/DDBJ whole genome shotgun (WGS) entry which is preliminary data.</text>
</comment>
<sequence length="69" mass="7776">MSDDNSPVPLVLKCNAQIFAAVKLVTESIALARYKNPGEKKQTWGMRVALFADDSELQRFARYVVKFKA</sequence>
<evidence type="ECO:0000313" key="2">
    <source>
        <dbReference type="Proteomes" id="UP000299102"/>
    </source>
</evidence>
<name>A0A4C1TVF8_EUMVA</name>
<accession>A0A4C1TVF8</accession>
<keyword evidence="2" id="KW-1185">Reference proteome</keyword>
<dbReference type="AlphaFoldDB" id="A0A4C1TVF8"/>
<dbReference type="Proteomes" id="UP000299102">
    <property type="component" value="Unassembled WGS sequence"/>
</dbReference>
<evidence type="ECO:0000313" key="1">
    <source>
        <dbReference type="EMBL" id="GBP17706.1"/>
    </source>
</evidence>
<dbReference type="EMBL" id="BGZK01000089">
    <property type="protein sequence ID" value="GBP17706.1"/>
    <property type="molecule type" value="Genomic_DNA"/>
</dbReference>
<reference evidence="1 2" key="1">
    <citation type="journal article" date="2019" name="Commun. Biol.">
        <title>The bagworm genome reveals a unique fibroin gene that provides high tensile strength.</title>
        <authorList>
            <person name="Kono N."/>
            <person name="Nakamura H."/>
            <person name="Ohtoshi R."/>
            <person name="Tomita M."/>
            <person name="Numata K."/>
            <person name="Arakawa K."/>
        </authorList>
    </citation>
    <scope>NUCLEOTIDE SEQUENCE [LARGE SCALE GENOMIC DNA]</scope>
</reference>
<organism evidence="1 2">
    <name type="scientific">Eumeta variegata</name>
    <name type="common">Bagworm moth</name>
    <name type="synonym">Eumeta japonica</name>
    <dbReference type="NCBI Taxonomy" id="151549"/>
    <lineage>
        <taxon>Eukaryota</taxon>
        <taxon>Metazoa</taxon>
        <taxon>Ecdysozoa</taxon>
        <taxon>Arthropoda</taxon>
        <taxon>Hexapoda</taxon>
        <taxon>Insecta</taxon>
        <taxon>Pterygota</taxon>
        <taxon>Neoptera</taxon>
        <taxon>Endopterygota</taxon>
        <taxon>Lepidoptera</taxon>
        <taxon>Glossata</taxon>
        <taxon>Ditrysia</taxon>
        <taxon>Tineoidea</taxon>
        <taxon>Psychidae</taxon>
        <taxon>Oiketicinae</taxon>
        <taxon>Eumeta</taxon>
    </lineage>
</organism>
<proteinExistence type="predicted"/>